<dbReference type="RefSeq" id="WP_228677207.1">
    <property type="nucleotide sequence ID" value="NZ_JAOWIN010000004.1"/>
</dbReference>
<proteinExistence type="predicted"/>
<evidence type="ECO:0000313" key="2">
    <source>
        <dbReference type="Proteomes" id="UP001159001"/>
    </source>
</evidence>
<reference evidence="1" key="1">
    <citation type="submission" date="2022-10" db="EMBL/GenBank/DDBJ databases">
        <title>Bacterial isolates recovered from the One Health project in Brazil.</title>
        <authorList>
            <person name="Valiatti T.B."/>
            <person name="Santos F."/>
            <person name="Cayo R."/>
            <person name="Gales A.C."/>
        </authorList>
    </citation>
    <scope>NUCLEOTIDE SEQUENCE</scope>
    <source>
        <strain evidence="1">PVR188</strain>
    </source>
</reference>
<sequence>MKVSDDLLVIAAEIQLALNNSDSSKVNIEIMKWEAELLIYHFKGLSRNKPIGYISQDGLNSLSENCDAITSSKQQYNKVIPLYKLD</sequence>
<gene>
    <name evidence="1" type="ORF">OGX73_07825</name>
</gene>
<dbReference type="EMBL" id="JAOWIN010000004">
    <property type="protein sequence ID" value="MDI9092525.1"/>
    <property type="molecule type" value="Genomic_DNA"/>
</dbReference>
<dbReference type="Proteomes" id="UP001159001">
    <property type="component" value="Unassembled WGS sequence"/>
</dbReference>
<accession>A0AAW6UH45</accession>
<organism evidence="1 2">
    <name type="scientific">Providencia rettgeri</name>
    <dbReference type="NCBI Taxonomy" id="587"/>
    <lineage>
        <taxon>Bacteria</taxon>
        <taxon>Pseudomonadati</taxon>
        <taxon>Pseudomonadota</taxon>
        <taxon>Gammaproteobacteria</taxon>
        <taxon>Enterobacterales</taxon>
        <taxon>Morganellaceae</taxon>
        <taxon>Providencia</taxon>
    </lineage>
</organism>
<comment type="caution">
    <text evidence="1">The sequence shown here is derived from an EMBL/GenBank/DDBJ whole genome shotgun (WGS) entry which is preliminary data.</text>
</comment>
<protein>
    <submittedName>
        <fullName evidence="1">Uncharacterized protein</fullName>
    </submittedName>
</protein>
<evidence type="ECO:0000313" key="1">
    <source>
        <dbReference type="EMBL" id="MDI9092525.1"/>
    </source>
</evidence>
<name>A0AAW6UH45_PRORE</name>
<dbReference type="AlphaFoldDB" id="A0AAW6UH45"/>